<feature type="region of interest" description="Disordered" evidence="1">
    <location>
        <begin position="201"/>
        <end position="268"/>
    </location>
</feature>
<dbReference type="Proteomes" id="UP000799776">
    <property type="component" value="Unassembled WGS sequence"/>
</dbReference>
<feature type="region of interest" description="Disordered" evidence="1">
    <location>
        <begin position="348"/>
        <end position="469"/>
    </location>
</feature>
<dbReference type="Pfam" id="PF26147">
    <property type="entry name" value="AB_HYDROLASE_YMC0-YMC35"/>
    <property type="match status" value="1"/>
</dbReference>
<comment type="caution">
    <text evidence="3">The sequence shown here is derived from an EMBL/GenBank/DDBJ whole genome shotgun (WGS) entry which is preliminary data.</text>
</comment>
<feature type="compositionally biased region" description="Basic and acidic residues" evidence="1">
    <location>
        <begin position="149"/>
        <end position="160"/>
    </location>
</feature>
<feature type="compositionally biased region" description="Low complexity" evidence="1">
    <location>
        <begin position="299"/>
        <end position="308"/>
    </location>
</feature>
<dbReference type="PANTHER" id="PTHR47349">
    <property type="entry name" value="CHROMOSOME 8, WHOLE GENOME SHOTGUN SEQUENCE"/>
    <property type="match status" value="1"/>
</dbReference>
<feature type="compositionally biased region" description="Polar residues" evidence="1">
    <location>
        <begin position="25"/>
        <end position="38"/>
    </location>
</feature>
<feature type="compositionally biased region" description="Polar residues" evidence="1">
    <location>
        <begin position="356"/>
        <end position="367"/>
    </location>
</feature>
<dbReference type="EMBL" id="ML978739">
    <property type="protein sequence ID" value="KAF2084615.1"/>
    <property type="molecule type" value="Genomic_DNA"/>
</dbReference>
<feature type="compositionally biased region" description="Basic and acidic residues" evidence="1">
    <location>
        <begin position="393"/>
        <end position="410"/>
    </location>
</feature>
<feature type="region of interest" description="Disordered" evidence="1">
    <location>
        <begin position="1"/>
        <end position="181"/>
    </location>
</feature>
<sequence>MPSRVSTEPTAPKSRKETKGDDSEPNTPASNSQASLASKKSWYSGGTWKKKGTPVAQVARESVSSIGGVTSESSAEPSKQDDRPSPPAKFLAGNRRQSSKGNAIAASTTKLHVSSSKGQDSKTSLVEESKNQPTTTTSQTDPPLPPDPMQDKSNPKDNKPTDGAITAENENAKASNSLTNNVTTMVASGWYSWWSKPDDTVAADKAKKDAVAKEVEESSNTPLPGASPMEDASNQSKQLGIEPRQQVDHSEQTTSNGTTTEDGKDEAAQRSSWFWLWSSAQNAKSTAAAMVSKPQELDAATSQQTQAQHSPPENTVPEVIESAATGSKADSIKAARSKVEAARSKAEAGWAFWSRAQPNTDKVSADGSTHKQIGELAVADTPSASHPEAAQFNEHEEVQKKEAVQKKEPNRSTSLRGKPKEKAQKAGTSKSATLPPDSPTKPTPSQSPKLKPAEVAGSSTDTTKAAQIKAQQPPNLILPEFRSTYRLAQTPSYWDKVRKYFLGDKEPESPHLHIVKKPAQIKKAVALGIHGYFPALLVQRVLGPPTGTSVRFANAAVTAIKEWTKSQGYECEVESVALEGEGFVSDRVDLLWKLLINWIEKIRDADFILVACHSQGVPVAVMLVAKLLQFGCVGAARIGICAMAGVNLGPFADYKSKILTGSAGELFEFSNPKSMVSQKYQGALQTTLHHGVRILYIGSIDDQLVSLESSTFSNISHPYIYRAVFIDGRLHTPSFVTHLISLVLRLRNLGLPDHGLIRELSPALAGSMMGEGHSRIYDDPNVYLLAVQHALETTSLHPRVNPRLQVGDATGSNGANAFFLPWAMRGLLEEEFVRRELQDEVEGLLREFEEWRPQTKKLLDIKNRLEPVRSKSRL</sequence>
<feature type="compositionally biased region" description="Polar residues" evidence="1">
    <location>
        <begin position="62"/>
        <end position="77"/>
    </location>
</feature>
<dbReference type="OrthoDB" id="5598028at2759"/>
<feature type="compositionally biased region" description="Polar residues" evidence="1">
    <location>
        <begin position="95"/>
        <end position="124"/>
    </location>
</feature>
<dbReference type="InterPro" id="IPR058934">
    <property type="entry name" value="YMC020W-like"/>
</dbReference>
<evidence type="ECO:0000259" key="2">
    <source>
        <dbReference type="Pfam" id="PF26147"/>
    </source>
</evidence>
<dbReference type="PANTHER" id="PTHR47349:SF1">
    <property type="entry name" value="AER328WP"/>
    <property type="match status" value="1"/>
</dbReference>
<feature type="compositionally biased region" description="Polar residues" evidence="1">
    <location>
        <begin position="168"/>
        <end position="181"/>
    </location>
</feature>
<feature type="region of interest" description="Disordered" evidence="1">
    <location>
        <begin position="284"/>
        <end position="317"/>
    </location>
</feature>
<keyword evidence="4" id="KW-1185">Reference proteome</keyword>
<evidence type="ECO:0000313" key="4">
    <source>
        <dbReference type="Proteomes" id="UP000799776"/>
    </source>
</evidence>
<reference evidence="3" key="1">
    <citation type="journal article" date="2020" name="Stud. Mycol.">
        <title>101 Dothideomycetes genomes: a test case for predicting lifestyles and emergence of pathogens.</title>
        <authorList>
            <person name="Haridas S."/>
            <person name="Albert R."/>
            <person name="Binder M."/>
            <person name="Bloem J."/>
            <person name="Labutti K."/>
            <person name="Salamov A."/>
            <person name="Andreopoulos B."/>
            <person name="Baker S."/>
            <person name="Barry K."/>
            <person name="Bills G."/>
            <person name="Bluhm B."/>
            <person name="Cannon C."/>
            <person name="Castanera R."/>
            <person name="Culley D."/>
            <person name="Daum C."/>
            <person name="Ezra D."/>
            <person name="Gonzalez J."/>
            <person name="Henrissat B."/>
            <person name="Kuo A."/>
            <person name="Liang C."/>
            <person name="Lipzen A."/>
            <person name="Lutzoni F."/>
            <person name="Magnuson J."/>
            <person name="Mondo S."/>
            <person name="Nolan M."/>
            <person name="Ohm R."/>
            <person name="Pangilinan J."/>
            <person name="Park H.-J."/>
            <person name="Ramirez L."/>
            <person name="Alfaro M."/>
            <person name="Sun H."/>
            <person name="Tritt A."/>
            <person name="Yoshinaga Y."/>
            <person name="Zwiers L.-H."/>
            <person name="Turgeon B."/>
            <person name="Goodwin S."/>
            <person name="Spatafora J."/>
            <person name="Crous P."/>
            <person name="Grigoriev I."/>
        </authorList>
    </citation>
    <scope>NUCLEOTIDE SEQUENCE</scope>
    <source>
        <strain evidence="3">CBS 121410</strain>
    </source>
</reference>
<protein>
    <recommendedName>
        <fullName evidence="2">YMC020W-like alpha/beta hydrolase domain-containing protein</fullName>
    </recommendedName>
</protein>
<dbReference type="AlphaFoldDB" id="A0A9P4LSK3"/>
<evidence type="ECO:0000256" key="1">
    <source>
        <dbReference type="SAM" id="MobiDB-lite"/>
    </source>
</evidence>
<gene>
    <name evidence="3" type="ORF">K490DRAFT_48793</name>
</gene>
<name>A0A9P4LSK3_9PEZI</name>
<proteinExistence type="predicted"/>
<feature type="compositionally biased region" description="Low complexity" evidence="1">
    <location>
        <begin position="132"/>
        <end position="141"/>
    </location>
</feature>
<feature type="compositionally biased region" description="Polar residues" evidence="1">
    <location>
        <begin position="457"/>
        <end position="469"/>
    </location>
</feature>
<accession>A0A9P4LSK3</accession>
<feature type="domain" description="YMC020W-like alpha/beta hydrolase" evidence="2">
    <location>
        <begin position="478"/>
        <end position="831"/>
    </location>
</feature>
<dbReference type="InterPro" id="IPR058933">
    <property type="entry name" value="YMC020W-like_ab_hydrolase"/>
</dbReference>
<feature type="compositionally biased region" description="Basic and acidic residues" evidence="1">
    <location>
        <begin position="201"/>
        <end position="216"/>
    </location>
</feature>
<evidence type="ECO:0000313" key="3">
    <source>
        <dbReference type="EMBL" id="KAF2084615.1"/>
    </source>
</evidence>
<organism evidence="3 4">
    <name type="scientific">Saccharata proteae CBS 121410</name>
    <dbReference type="NCBI Taxonomy" id="1314787"/>
    <lineage>
        <taxon>Eukaryota</taxon>
        <taxon>Fungi</taxon>
        <taxon>Dikarya</taxon>
        <taxon>Ascomycota</taxon>
        <taxon>Pezizomycotina</taxon>
        <taxon>Dothideomycetes</taxon>
        <taxon>Dothideomycetes incertae sedis</taxon>
        <taxon>Botryosphaeriales</taxon>
        <taxon>Saccharataceae</taxon>
        <taxon>Saccharata</taxon>
    </lineage>
</organism>